<dbReference type="InterPro" id="IPR050789">
    <property type="entry name" value="Diverse_Enzym_Activities"/>
</dbReference>
<dbReference type="PANTHER" id="PTHR43283">
    <property type="entry name" value="BETA-LACTAMASE-RELATED"/>
    <property type="match status" value="1"/>
</dbReference>
<sequence length="323" mass="36318">MRAPLFVVGWMLIFSTPLMASYEDDLNSLSRLHNLVVIQDGEIVLEHHQAGPEPAEAANIKSLSKSILSLLAGIAIDKGYFELNQPISELLGRHQPAQPPADLSQIQVEHLLSMQSGLQRTSGRHYGSWVNSDNWTRYALTRPMVDEPGGDMLYSTGNSHILAAILTEQTGRSLLQLMRNWVGSPLNIRIYPWLQSPEGIYFGGNDMRISARGLAWIGQLYVNQGMANGQQVVSENWIEQSFQPRTNSVYTDDPYGLGWFSYQFNDVEAFYGRGYGGQLLYVIPAYKLSIVMTSDPTPPSQGGYINRQHRFVEEHILPRFSDR</sequence>
<dbReference type="Pfam" id="PF00144">
    <property type="entry name" value="Beta-lactamase"/>
    <property type="match status" value="1"/>
</dbReference>
<reference evidence="2 3" key="1">
    <citation type="journal article" date="2011" name="Front. Microbiol.">
        <title>Genomic signatures of strain selection and enhancement in Bacillus atrophaeus var. globigii, a historical biowarfare simulant.</title>
        <authorList>
            <person name="Gibbons H.S."/>
            <person name="Broomall S.M."/>
            <person name="McNew L.A."/>
            <person name="Daligault H."/>
            <person name="Chapman C."/>
            <person name="Bruce D."/>
            <person name="Karavis M."/>
            <person name="Krepps M."/>
            <person name="McGregor P.A."/>
            <person name="Hong C."/>
            <person name="Park K.H."/>
            <person name="Akmal A."/>
            <person name="Feldman A."/>
            <person name="Lin J.S."/>
            <person name="Chang W.E."/>
            <person name="Higgs B.W."/>
            <person name="Demirev P."/>
            <person name="Lindquist J."/>
            <person name="Liem A."/>
            <person name="Fochler E."/>
            <person name="Read T.D."/>
            <person name="Tapia R."/>
            <person name="Johnson S."/>
            <person name="Bishop-Lilly K.A."/>
            <person name="Detter C."/>
            <person name="Han C."/>
            <person name="Sozhamannan S."/>
            <person name="Rosenzweig C.N."/>
            <person name="Skowronski E.W."/>
        </authorList>
    </citation>
    <scope>NUCLEOTIDE SEQUENCE [LARGE SCALE GENOMIC DNA]</scope>
    <source>
        <strain evidence="2 3">Y4G10-17</strain>
    </source>
</reference>
<dbReference type="PANTHER" id="PTHR43283:SF7">
    <property type="entry name" value="BETA-LACTAMASE-RELATED DOMAIN-CONTAINING PROTEIN"/>
    <property type="match status" value="1"/>
</dbReference>
<comment type="caution">
    <text evidence="2">The sequence shown here is derived from an EMBL/GenBank/DDBJ whole genome shotgun (WGS) entry which is preliminary data.</text>
</comment>
<accession>A0A432WN12</accession>
<dbReference type="EMBL" id="PIPO01000001">
    <property type="protein sequence ID" value="RUO35164.1"/>
    <property type="molecule type" value="Genomic_DNA"/>
</dbReference>
<proteinExistence type="predicted"/>
<dbReference type="Proteomes" id="UP000287823">
    <property type="component" value="Unassembled WGS sequence"/>
</dbReference>
<dbReference type="InterPro" id="IPR012338">
    <property type="entry name" value="Beta-lactam/transpept-like"/>
</dbReference>
<evidence type="ECO:0000313" key="2">
    <source>
        <dbReference type="EMBL" id="RUO35164.1"/>
    </source>
</evidence>
<evidence type="ECO:0000259" key="1">
    <source>
        <dbReference type="Pfam" id="PF00144"/>
    </source>
</evidence>
<organism evidence="2 3">
    <name type="scientific">Aliidiomarina soli</name>
    <dbReference type="NCBI Taxonomy" id="1928574"/>
    <lineage>
        <taxon>Bacteria</taxon>
        <taxon>Pseudomonadati</taxon>
        <taxon>Pseudomonadota</taxon>
        <taxon>Gammaproteobacteria</taxon>
        <taxon>Alteromonadales</taxon>
        <taxon>Idiomarinaceae</taxon>
        <taxon>Aliidiomarina</taxon>
    </lineage>
</organism>
<feature type="domain" description="Beta-lactamase-related" evidence="1">
    <location>
        <begin position="35"/>
        <end position="300"/>
    </location>
</feature>
<dbReference type="Gene3D" id="3.40.710.10">
    <property type="entry name" value="DD-peptidase/beta-lactamase superfamily"/>
    <property type="match status" value="1"/>
</dbReference>
<evidence type="ECO:0000313" key="3">
    <source>
        <dbReference type="Proteomes" id="UP000287823"/>
    </source>
</evidence>
<keyword evidence="3" id="KW-1185">Reference proteome</keyword>
<dbReference type="SUPFAM" id="SSF56601">
    <property type="entry name" value="beta-lactamase/transpeptidase-like"/>
    <property type="match status" value="1"/>
</dbReference>
<dbReference type="GO" id="GO:0016787">
    <property type="term" value="F:hydrolase activity"/>
    <property type="evidence" value="ECO:0007669"/>
    <property type="project" value="UniProtKB-KW"/>
</dbReference>
<name>A0A432WN12_9GAMM</name>
<dbReference type="AlphaFoldDB" id="A0A432WN12"/>
<keyword evidence="2" id="KW-0378">Hydrolase</keyword>
<protein>
    <submittedName>
        <fullName evidence="2">6-aminohexanoate hydrolase</fullName>
    </submittedName>
</protein>
<gene>
    <name evidence="2" type="ORF">CWE14_02890</name>
</gene>
<dbReference type="InterPro" id="IPR001466">
    <property type="entry name" value="Beta-lactam-related"/>
</dbReference>